<feature type="transmembrane region" description="Helical" evidence="13">
    <location>
        <begin position="146"/>
        <end position="164"/>
    </location>
</feature>
<evidence type="ECO:0000313" key="15">
    <source>
        <dbReference type="Proteomes" id="UP000294221"/>
    </source>
</evidence>
<feature type="transmembrane region" description="Helical" evidence="13">
    <location>
        <begin position="7"/>
        <end position="23"/>
    </location>
</feature>
<gene>
    <name evidence="14" type="ORF">PG2054B_1323</name>
</gene>
<keyword evidence="10 13" id="KW-0472">Membrane</keyword>
<proteinExistence type="inferred from homology"/>
<organism evidence="14 15">
    <name type="scientific">Bifidobacterium pseudolongum subsp. pseudolongum</name>
    <dbReference type="NCBI Taxonomy" id="31954"/>
    <lineage>
        <taxon>Bacteria</taxon>
        <taxon>Bacillati</taxon>
        <taxon>Actinomycetota</taxon>
        <taxon>Actinomycetes</taxon>
        <taxon>Bifidobacteriales</taxon>
        <taxon>Bifidobacteriaceae</taxon>
        <taxon>Bifidobacterium</taxon>
    </lineage>
</organism>
<keyword evidence="4" id="KW-0633">Potassium transport</keyword>
<evidence type="ECO:0000256" key="13">
    <source>
        <dbReference type="SAM" id="Phobius"/>
    </source>
</evidence>
<protein>
    <recommendedName>
        <fullName evidence="16">DUF1211 domain-containing protein</fullName>
    </recommendedName>
</protein>
<accession>A0A4V1Y2D6</accession>
<comment type="subcellular location">
    <subcellularLocation>
        <location evidence="1">Membrane</location>
        <topology evidence="1">Multi-pass membrane protein</topology>
    </subcellularLocation>
</comment>
<evidence type="ECO:0000256" key="4">
    <source>
        <dbReference type="ARBA" id="ARBA00022538"/>
    </source>
</evidence>
<dbReference type="Proteomes" id="UP000294221">
    <property type="component" value="Unassembled WGS sequence"/>
</dbReference>
<evidence type="ECO:0000256" key="7">
    <source>
        <dbReference type="ARBA" id="ARBA00022958"/>
    </source>
</evidence>
<evidence type="ECO:0000256" key="3">
    <source>
        <dbReference type="ARBA" id="ARBA00022448"/>
    </source>
</evidence>
<dbReference type="InterPro" id="IPR010617">
    <property type="entry name" value="TMEM175-like"/>
</dbReference>
<comment type="catalytic activity">
    <reaction evidence="12">
        <text>K(+)(in) = K(+)(out)</text>
        <dbReference type="Rhea" id="RHEA:29463"/>
        <dbReference type="ChEBI" id="CHEBI:29103"/>
    </reaction>
</comment>
<sequence length="243" mass="26905">MSKERVVAFTDAVLAIIMTILVLDLDKPDPLTWSGFGKLWPQFLAYAFSFFWLGSMWVHLHIEWSGVKLVDQPVLWTSITLLFFCSLIPYSTSLVAGNFYSSTAQAFYGIDVIVLTITNIALSWRLERANLKVISKDYAALMKVRLNVLSWDLAIKIVGIMITLTIWPPAMLVFTLAAAMFLFLKSASAERRMQVKIKKDALANNGMATPDDVAAVGGSAEEYLAAIEAAKQAAKEADEGDKQ</sequence>
<evidence type="ECO:0000256" key="6">
    <source>
        <dbReference type="ARBA" id="ARBA00022826"/>
    </source>
</evidence>
<keyword evidence="5 13" id="KW-0812">Transmembrane</keyword>
<dbReference type="GO" id="GO:0016020">
    <property type="term" value="C:membrane"/>
    <property type="evidence" value="ECO:0007669"/>
    <property type="project" value="UniProtKB-SubCell"/>
</dbReference>
<dbReference type="AlphaFoldDB" id="A0A4V1Y2D6"/>
<dbReference type="EMBL" id="RYUN01000009">
    <property type="protein sequence ID" value="RYQ19566.1"/>
    <property type="molecule type" value="Genomic_DNA"/>
</dbReference>
<evidence type="ECO:0000256" key="2">
    <source>
        <dbReference type="ARBA" id="ARBA00006920"/>
    </source>
</evidence>
<comment type="caution">
    <text evidence="14">The sequence shown here is derived from an EMBL/GenBank/DDBJ whole genome shotgun (WGS) entry which is preliminary data.</text>
</comment>
<feature type="transmembrane region" description="Helical" evidence="13">
    <location>
        <begin position="170"/>
        <end position="189"/>
    </location>
</feature>
<dbReference type="GO" id="GO:0015252">
    <property type="term" value="F:proton channel activity"/>
    <property type="evidence" value="ECO:0007669"/>
    <property type="project" value="InterPro"/>
</dbReference>
<evidence type="ECO:0000256" key="1">
    <source>
        <dbReference type="ARBA" id="ARBA00004141"/>
    </source>
</evidence>
<keyword evidence="7" id="KW-0630">Potassium</keyword>
<feature type="transmembrane region" description="Helical" evidence="13">
    <location>
        <begin position="43"/>
        <end position="62"/>
    </location>
</feature>
<keyword evidence="3" id="KW-0813">Transport</keyword>
<evidence type="ECO:0000256" key="10">
    <source>
        <dbReference type="ARBA" id="ARBA00023136"/>
    </source>
</evidence>
<keyword evidence="9" id="KW-0406">Ion transport</keyword>
<evidence type="ECO:0000256" key="11">
    <source>
        <dbReference type="ARBA" id="ARBA00023303"/>
    </source>
</evidence>
<comment type="similarity">
    <text evidence="2">Belongs to the TMEM175 family.</text>
</comment>
<dbReference type="GO" id="GO:0005267">
    <property type="term" value="F:potassium channel activity"/>
    <property type="evidence" value="ECO:0007669"/>
    <property type="project" value="UniProtKB-KW"/>
</dbReference>
<reference evidence="14 15" key="1">
    <citation type="submission" date="2018-12" db="EMBL/GenBank/DDBJ databases">
        <title>Unveiling genomic diversity among members of the Bifidobacterium pseudolongum species, a widely distributed gut commensal of the animal kingdom.</title>
        <authorList>
            <person name="Lugli G.A."/>
            <person name="Duranti S."/>
            <person name="Albert K."/>
            <person name="Mancabelli L."/>
            <person name="Napoli S."/>
            <person name="Viappiani A."/>
            <person name="Anzalone R."/>
            <person name="Longhi G."/>
            <person name="Milani C."/>
            <person name="Turroni F."/>
            <person name="Alessandri G."/>
            <person name="Sela D.A."/>
            <person name="Van Sinderen D."/>
            <person name="Ventura M."/>
        </authorList>
    </citation>
    <scope>NUCLEOTIDE SEQUENCE [LARGE SCALE GENOMIC DNA]</scope>
    <source>
        <strain evidence="14 15">2054B</strain>
    </source>
</reference>
<dbReference type="RefSeq" id="WP_101397814.1">
    <property type="nucleotide sequence ID" value="NZ_PCHI01000010.1"/>
</dbReference>
<feature type="transmembrane region" description="Helical" evidence="13">
    <location>
        <begin position="106"/>
        <end position="126"/>
    </location>
</feature>
<keyword evidence="6" id="KW-0631">Potassium channel</keyword>
<name>A0A4V1Y2D6_9BIFI</name>
<evidence type="ECO:0000256" key="5">
    <source>
        <dbReference type="ARBA" id="ARBA00022692"/>
    </source>
</evidence>
<evidence type="ECO:0000313" key="14">
    <source>
        <dbReference type="EMBL" id="RYQ19566.1"/>
    </source>
</evidence>
<keyword evidence="8 13" id="KW-1133">Transmembrane helix</keyword>
<evidence type="ECO:0000256" key="8">
    <source>
        <dbReference type="ARBA" id="ARBA00022989"/>
    </source>
</evidence>
<evidence type="ECO:0000256" key="12">
    <source>
        <dbReference type="ARBA" id="ARBA00034430"/>
    </source>
</evidence>
<feature type="transmembrane region" description="Helical" evidence="13">
    <location>
        <begin position="74"/>
        <end position="100"/>
    </location>
</feature>
<dbReference type="Pfam" id="PF06736">
    <property type="entry name" value="TMEM175"/>
    <property type="match status" value="1"/>
</dbReference>
<keyword evidence="11" id="KW-0407">Ion channel</keyword>
<evidence type="ECO:0008006" key="16">
    <source>
        <dbReference type="Google" id="ProtNLM"/>
    </source>
</evidence>
<evidence type="ECO:0000256" key="9">
    <source>
        <dbReference type="ARBA" id="ARBA00023065"/>
    </source>
</evidence>